<dbReference type="GO" id="GO:0016747">
    <property type="term" value="F:acyltransferase activity, transferring groups other than amino-acyl groups"/>
    <property type="evidence" value="ECO:0007669"/>
    <property type="project" value="InterPro"/>
</dbReference>
<accession>A0A4Q0VP51</accession>
<evidence type="ECO:0000256" key="2">
    <source>
        <dbReference type="ARBA" id="ARBA00023315"/>
    </source>
</evidence>
<evidence type="ECO:0000259" key="3">
    <source>
        <dbReference type="PROSITE" id="PS51186"/>
    </source>
</evidence>
<evidence type="ECO:0000313" key="4">
    <source>
        <dbReference type="EMBL" id="RXI96642.1"/>
    </source>
</evidence>
<dbReference type="PROSITE" id="PS51186">
    <property type="entry name" value="GNAT"/>
    <property type="match status" value="1"/>
</dbReference>
<name>A0A4Q0VP51_9BACI</name>
<dbReference type="SUPFAM" id="SSF55729">
    <property type="entry name" value="Acyl-CoA N-acyltransferases (Nat)"/>
    <property type="match status" value="1"/>
</dbReference>
<keyword evidence="5" id="KW-1185">Reference proteome</keyword>
<evidence type="ECO:0000313" key="5">
    <source>
        <dbReference type="Proteomes" id="UP000290649"/>
    </source>
</evidence>
<keyword evidence="1 4" id="KW-0808">Transferase</keyword>
<dbReference type="OrthoDB" id="5292888at2"/>
<comment type="caution">
    <text evidence="4">The sequence shown here is derived from an EMBL/GenBank/DDBJ whole genome shotgun (WGS) entry which is preliminary data.</text>
</comment>
<keyword evidence="2" id="KW-0012">Acyltransferase</keyword>
<dbReference type="AlphaFoldDB" id="A0A4Q0VP51"/>
<dbReference type="Gene3D" id="3.40.630.30">
    <property type="match status" value="1"/>
</dbReference>
<protein>
    <submittedName>
        <fullName evidence="4">GNAT family N-acetyltransferase</fullName>
    </submittedName>
</protein>
<dbReference type="PANTHER" id="PTHR43072">
    <property type="entry name" value="N-ACETYLTRANSFERASE"/>
    <property type="match status" value="1"/>
</dbReference>
<sequence length="169" mass="18918">MNVRKATVNDAKGIAKVHVDSWRTTYQSIIPEEFLNNLSYERREKLWVDNIQSMNVYIAESDKGEIIGFSSGGKERSGSYPGYDGELYAIYILQEYQGQGVGKKLVEPVVEELLSNGVSSMLVLVLEDNPSCRFYEALGAKKLDTIEVVIAGKKLSEAVYGWVDINRLT</sequence>
<feature type="domain" description="N-acetyltransferase" evidence="3">
    <location>
        <begin position="1"/>
        <end position="166"/>
    </location>
</feature>
<dbReference type="RefSeq" id="WP_129080612.1">
    <property type="nucleotide sequence ID" value="NZ_QOUX01000047.1"/>
</dbReference>
<dbReference type="PANTHER" id="PTHR43072:SF23">
    <property type="entry name" value="UPF0039 PROTEIN C11D3.02C"/>
    <property type="match status" value="1"/>
</dbReference>
<dbReference type="Proteomes" id="UP000290649">
    <property type="component" value="Unassembled WGS sequence"/>
</dbReference>
<reference evidence="4 5" key="1">
    <citation type="journal article" date="2019" name="Int. J. Syst. Evol. Microbiol.">
        <title>Anaerobacillus alkaliphilus sp. nov., a novel alkaliphilic and moderately halophilic bacterium.</title>
        <authorList>
            <person name="Borsodi A.K."/>
            <person name="Aszalos J.M."/>
            <person name="Bihari P."/>
            <person name="Nagy I."/>
            <person name="Schumann P."/>
            <person name="Sproer C."/>
            <person name="Kovacs A.L."/>
            <person name="Boka K."/>
            <person name="Dobosy P."/>
            <person name="Ovari M."/>
            <person name="Szili-Kovacs T."/>
            <person name="Toth E."/>
        </authorList>
    </citation>
    <scope>NUCLEOTIDE SEQUENCE [LARGE SCALE GENOMIC DNA]</scope>
    <source>
        <strain evidence="4 5">B16-10</strain>
    </source>
</reference>
<dbReference type="CDD" id="cd04301">
    <property type="entry name" value="NAT_SF"/>
    <property type="match status" value="1"/>
</dbReference>
<proteinExistence type="predicted"/>
<dbReference type="Pfam" id="PF00583">
    <property type="entry name" value="Acetyltransf_1"/>
    <property type="match status" value="1"/>
</dbReference>
<evidence type="ECO:0000256" key="1">
    <source>
        <dbReference type="ARBA" id="ARBA00022679"/>
    </source>
</evidence>
<dbReference type="InterPro" id="IPR000182">
    <property type="entry name" value="GNAT_dom"/>
</dbReference>
<dbReference type="EMBL" id="QOUX01000047">
    <property type="protein sequence ID" value="RXI96642.1"/>
    <property type="molecule type" value="Genomic_DNA"/>
</dbReference>
<gene>
    <name evidence="4" type="ORF">DS745_23365</name>
</gene>
<organism evidence="4 5">
    <name type="scientific">Anaerobacillus alkaliphilus</name>
    <dbReference type="NCBI Taxonomy" id="1548597"/>
    <lineage>
        <taxon>Bacteria</taxon>
        <taxon>Bacillati</taxon>
        <taxon>Bacillota</taxon>
        <taxon>Bacilli</taxon>
        <taxon>Bacillales</taxon>
        <taxon>Bacillaceae</taxon>
        <taxon>Anaerobacillus</taxon>
    </lineage>
</organism>
<dbReference type="InterPro" id="IPR016181">
    <property type="entry name" value="Acyl_CoA_acyltransferase"/>
</dbReference>